<name>A0A8J9UH82_9NEOP</name>
<gene>
    <name evidence="1" type="ORF">BINO364_LOCUS6459</name>
</gene>
<reference evidence="1" key="1">
    <citation type="submission" date="2021-12" db="EMBL/GenBank/DDBJ databases">
        <authorList>
            <person name="Martin H S."/>
        </authorList>
    </citation>
    <scope>NUCLEOTIDE SEQUENCE</scope>
</reference>
<dbReference type="AlphaFoldDB" id="A0A8J9UH82"/>
<accession>A0A8J9UH82</accession>
<keyword evidence="2" id="KW-1185">Reference proteome</keyword>
<organism evidence="1 2">
    <name type="scientific">Brenthis ino</name>
    <name type="common">lesser marbled fritillary</name>
    <dbReference type="NCBI Taxonomy" id="405034"/>
    <lineage>
        <taxon>Eukaryota</taxon>
        <taxon>Metazoa</taxon>
        <taxon>Ecdysozoa</taxon>
        <taxon>Arthropoda</taxon>
        <taxon>Hexapoda</taxon>
        <taxon>Insecta</taxon>
        <taxon>Pterygota</taxon>
        <taxon>Neoptera</taxon>
        <taxon>Endopterygota</taxon>
        <taxon>Lepidoptera</taxon>
        <taxon>Glossata</taxon>
        <taxon>Ditrysia</taxon>
        <taxon>Papilionoidea</taxon>
        <taxon>Nymphalidae</taxon>
        <taxon>Heliconiinae</taxon>
        <taxon>Argynnini</taxon>
        <taxon>Brenthis</taxon>
    </lineage>
</organism>
<sequence>MSKPQFDSDGFQIVPLKKSTKKKSTLVPRKEANFQKQELKIDIEKSYKRIQAAQEDLQPSEYLKDVIKAVSKWLQ</sequence>
<proteinExistence type="predicted"/>
<evidence type="ECO:0000313" key="1">
    <source>
        <dbReference type="EMBL" id="CAH0720198.1"/>
    </source>
</evidence>
<evidence type="ECO:0000313" key="2">
    <source>
        <dbReference type="Proteomes" id="UP000838878"/>
    </source>
</evidence>
<dbReference type="Proteomes" id="UP000838878">
    <property type="component" value="Chromosome 14"/>
</dbReference>
<feature type="non-terminal residue" evidence="1">
    <location>
        <position position="75"/>
    </location>
</feature>
<dbReference type="EMBL" id="OV170234">
    <property type="protein sequence ID" value="CAH0720198.1"/>
    <property type="molecule type" value="Genomic_DNA"/>
</dbReference>
<protein>
    <submittedName>
        <fullName evidence="1">Uncharacterized protein</fullName>
    </submittedName>
</protein>
<dbReference type="OrthoDB" id="551431at2759"/>